<dbReference type="AlphaFoldDB" id="A0A2C9VYT6"/>
<protein>
    <submittedName>
        <fullName evidence="1">Uncharacterized protein</fullName>
    </submittedName>
</protein>
<gene>
    <name evidence="1" type="ORF">MANES_04G018100</name>
</gene>
<reference evidence="1" key="1">
    <citation type="submission" date="2016-02" db="EMBL/GenBank/DDBJ databases">
        <title>WGS assembly of Manihot esculenta.</title>
        <authorList>
            <person name="Bredeson J.V."/>
            <person name="Prochnik S.E."/>
            <person name="Lyons J.B."/>
            <person name="Schmutz J."/>
            <person name="Grimwood J."/>
            <person name="Vrebalov J."/>
            <person name="Bart R.S."/>
            <person name="Amuge T."/>
            <person name="Ferguson M.E."/>
            <person name="Green R."/>
            <person name="Putnam N."/>
            <person name="Stites J."/>
            <person name="Rounsley S."/>
            <person name="Rokhsar D.S."/>
        </authorList>
    </citation>
    <scope>NUCLEOTIDE SEQUENCE [LARGE SCALE GENOMIC DNA]</scope>
    <source>
        <tissue evidence="1">Leaf</tissue>
    </source>
</reference>
<accession>A0A2C9VYT6</accession>
<name>A0A2C9VYT6_MANES</name>
<sequence>MGWGASLKHGTYISHHVDPKFNATHSFRQVTDQSRLNTYLKQHLTSFIPLNKNFLKNRENIFL</sequence>
<dbReference type="EMBL" id="CM004390">
    <property type="protein sequence ID" value="OAY51585.1"/>
    <property type="molecule type" value="Genomic_DNA"/>
</dbReference>
<proteinExistence type="predicted"/>
<evidence type="ECO:0000313" key="1">
    <source>
        <dbReference type="EMBL" id="OAY51585.1"/>
    </source>
</evidence>
<organism evidence="1">
    <name type="scientific">Manihot esculenta</name>
    <name type="common">Cassava</name>
    <name type="synonym">Jatropha manihot</name>
    <dbReference type="NCBI Taxonomy" id="3983"/>
    <lineage>
        <taxon>Eukaryota</taxon>
        <taxon>Viridiplantae</taxon>
        <taxon>Streptophyta</taxon>
        <taxon>Embryophyta</taxon>
        <taxon>Tracheophyta</taxon>
        <taxon>Spermatophyta</taxon>
        <taxon>Magnoliopsida</taxon>
        <taxon>eudicotyledons</taxon>
        <taxon>Gunneridae</taxon>
        <taxon>Pentapetalae</taxon>
        <taxon>rosids</taxon>
        <taxon>fabids</taxon>
        <taxon>Malpighiales</taxon>
        <taxon>Euphorbiaceae</taxon>
        <taxon>Crotonoideae</taxon>
        <taxon>Manihoteae</taxon>
        <taxon>Manihot</taxon>
    </lineage>
</organism>